<dbReference type="KEGG" id="tta:Theth_0505"/>
<evidence type="ECO:0000313" key="2">
    <source>
        <dbReference type="Proteomes" id="UP000006804"/>
    </source>
</evidence>
<accession>F7YX01</accession>
<dbReference type="STRING" id="688269.Theth_0505"/>
<evidence type="ECO:0000313" key="1">
    <source>
        <dbReference type="EMBL" id="AEH50594.1"/>
    </source>
</evidence>
<name>F7YX01_9THEM</name>
<dbReference type="EMBL" id="CP002351">
    <property type="protein sequence ID" value="AEH50594.1"/>
    <property type="molecule type" value="Genomic_DNA"/>
</dbReference>
<dbReference type="AlphaFoldDB" id="F7YX01"/>
<organism evidence="1 2">
    <name type="scientific">Pseudothermotoga thermarum DSM 5069</name>
    <dbReference type="NCBI Taxonomy" id="688269"/>
    <lineage>
        <taxon>Bacteria</taxon>
        <taxon>Thermotogati</taxon>
        <taxon>Thermotogota</taxon>
        <taxon>Thermotogae</taxon>
        <taxon>Thermotogales</taxon>
        <taxon>Thermotogaceae</taxon>
        <taxon>Pseudothermotoga</taxon>
    </lineage>
</organism>
<keyword evidence="2" id="KW-1185">Reference proteome</keyword>
<reference evidence="1 2" key="1">
    <citation type="submission" date="2010-11" db="EMBL/GenBank/DDBJ databases">
        <title>The complete genome of Thermotoga thermarum DSM 5069.</title>
        <authorList>
            <consortium name="US DOE Joint Genome Institute (JGI-PGF)"/>
            <person name="Lucas S."/>
            <person name="Copeland A."/>
            <person name="Lapidus A."/>
            <person name="Bruce D."/>
            <person name="Goodwin L."/>
            <person name="Pitluck S."/>
            <person name="Kyrpides N."/>
            <person name="Mavromatis K."/>
            <person name="Ivanova N."/>
            <person name="Zeytun A."/>
            <person name="Brettin T."/>
            <person name="Detter J.C."/>
            <person name="Tapia R."/>
            <person name="Han C."/>
            <person name="Land M."/>
            <person name="Hauser L."/>
            <person name="Markowitz V."/>
            <person name="Cheng J.-F."/>
            <person name="Hugenholtz P."/>
            <person name="Woyke T."/>
            <person name="Wu D."/>
            <person name="Spring S."/>
            <person name="Schroeder M."/>
            <person name="Brambilla E."/>
            <person name="Klenk H.-P."/>
            <person name="Eisen J.A."/>
        </authorList>
    </citation>
    <scope>NUCLEOTIDE SEQUENCE [LARGE SCALE GENOMIC DNA]</scope>
    <source>
        <strain evidence="1 2">DSM 5069</strain>
    </source>
</reference>
<proteinExistence type="predicted"/>
<sequence precursor="true">MGIVHTGYMSSPRQTFFVHSPVTTTEFQQIFSGLSANSLMLFQRIFIVIRIVLTRRLWGCCQIEKHVKGC</sequence>
<gene>
    <name evidence="1" type="ORF">Theth_0505</name>
</gene>
<dbReference type="HOGENOM" id="CLU_2754901_0_0_0"/>
<dbReference type="Proteomes" id="UP000006804">
    <property type="component" value="Chromosome"/>
</dbReference>
<protein>
    <submittedName>
        <fullName evidence="1">Uncharacterized protein</fullName>
    </submittedName>
</protein>